<dbReference type="NCBIfam" id="TIGR01730">
    <property type="entry name" value="RND_mfp"/>
    <property type="match status" value="1"/>
</dbReference>
<dbReference type="PANTHER" id="PTHR30469">
    <property type="entry name" value="MULTIDRUG RESISTANCE PROTEIN MDTA"/>
    <property type="match status" value="1"/>
</dbReference>
<feature type="chain" id="PRO_5032963316" evidence="2">
    <location>
        <begin position="21"/>
        <end position="336"/>
    </location>
</feature>
<dbReference type="Proteomes" id="UP000485880">
    <property type="component" value="Unassembled WGS sequence"/>
</dbReference>
<accession>A0A8B6M9D2</accession>
<dbReference type="PANTHER" id="PTHR30469:SF15">
    <property type="entry name" value="HLYD FAMILY OF SECRETION PROTEINS"/>
    <property type="match status" value="1"/>
</dbReference>
<dbReference type="Gene3D" id="2.40.30.170">
    <property type="match status" value="1"/>
</dbReference>
<dbReference type="Gene3D" id="2.40.50.100">
    <property type="match status" value="1"/>
</dbReference>
<feature type="signal peptide" evidence="2">
    <location>
        <begin position="1"/>
        <end position="20"/>
    </location>
</feature>
<comment type="similarity">
    <text evidence="1">Belongs to the membrane fusion protein (MFP) (TC 8.A.1) family.</text>
</comment>
<dbReference type="RefSeq" id="WP_174513001.1">
    <property type="nucleotide sequence ID" value="NZ_CABFMQ020000088.1"/>
</dbReference>
<dbReference type="InterPro" id="IPR006143">
    <property type="entry name" value="RND_pump_MFP"/>
</dbReference>
<dbReference type="GO" id="GO:0015562">
    <property type="term" value="F:efflux transmembrane transporter activity"/>
    <property type="evidence" value="ECO:0007669"/>
    <property type="project" value="TreeGrafter"/>
</dbReference>
<keyword evidence="2" id="KW-0732">Signal</keyword>
<comment type="caution">
    <text evidence="3">The sequence shown here is derived from an EMBL/GenBank/DDBJ whole genome shotgun (WGS) entry which is preliminary data.</text>
</comment>
<dbReference type="SUPFAM" id="SSF111369">
    <property type="entry name" value="HlyD-like secretion proteins"/>
    <property type="match status" value="1"/>
</dbReference>
<sequence>MTFLRALPFRSSFATALALAFPLALGLVRLDPAAAQQDLRRQAGEAGSEPAGIRVSVAQAASACFSEAIHATGFLAPRSDAVVVLTQEGYAVAEILASEGDVVAEGQPLVRLARVESPSPYAQAAAQQAAAQAQAAPPASIVLRAPAPGSIVASSARIGAIASPRAEPLFHLAVDGLIEAVAQVSSVYLAEIKEDQSARVQTDDGRDMTGRVRRIASEIDPATQMGQVRLALERDPALRAGRLIRATIDARHSCGVSIPRSALSYTSEGASVQVVRGRAIETVRVKVGLIAGGDAEIEAGLHSGDLVVANAGASLRDGDIVSPVLREDAGKATETP</sequence>
<evidence type="ECO:0000256" key="2">
    <source>
        <dbReference type="SAM" id="SignalP"/>
    </source>
</evidence>
<organism evidence="3 4">
    <name type="scientific">Methylocella tundrae</name>
    <dbReference type="NCBI Taxonomy" id="227605"/>
    <lineage>
        <taxon>Bacteria</taxon>
        <taxon>Pseudomonadati</taxon>
        <taxon>Pseudomonadota</taxon>
        <taxon>Alphaproteobacteria</taxon>
        <taxon>Hyphomicrobiales</taxon>
        <taxon>Beijerinckiaceae</taxon>
        <taxon>Methylocella</taxon>
    </lineage>
</organism>
<dbReference type="AlphaFoldDB" id="A0A8B6M9D2"/>
<dbReference type="Gene3D" id="2.40.420.20">
    <property type="match status" value="1"/>
</dbReference>
<protein>
    <submittedName>
        <fullName evidence="3">Efflux transporter periplasmic adaptor subunit</fullName>
    </submittedName>
</protein>
<evidence type="ECO:0000313" key="4">
    <source>
        <dbReference type="Proteomes" id="UP000485880"/>
    </source>
</evidence>
<evidence type="ECO:0000256" key="1">
    <source>
        <dbReference type="ARBA" id="ARBA00009477"/>
    </source>
</evidence>
<name>A0A8B6M9D2_METTU</name>
<evidence type="ECO:0000313" key="3">
    <source>
        <dbReference type="EMBL" id="VTZ51091.1"/>
    </source>
</evidence>
<gene>
    <name evidence="3" type="ORF">MPC4_300011</name>
</gene>
<proteinExistence type="inferred from homology"/>
<dbReference type="GO" id="GO:1990281">
    <property type="term" value="C:efflux pump complex"/>
    <property type="evidence" value="ECO:0007669"/>
    <property type="project" value="TreeGrafter"/>
</dbReference>
<keyword evidence="4" id="KW-1185">Reference proteome</keyword>
<reference evidence="3 4" key="1">
    <citation type="submission" date="2019-05" db="EMBL/GenBank/DDBJ databases">
        <authorList>
            <person name="Farhan Ul Haque M."/>
        </authorList>
    </citation>
    <scope>NUCLEOTIDE SEQUENCE [LARGE SCALE GENOMIC DNA]</scope>
    <source>
        <strain evidence="3">2</strain>
    </source>
</reference>
<dbReference type="EMBL" id="CABFMQ020000088">
    <property type="protein sequence ID" value="VTZ51091.1"/>
    <property type="molecule type" value="Genomic_DNA"/>
</dbReference>